<evidence type="ECO:0000256" key="16">
    <source>
        <dbReference type="ARBA" id="ARBA00047594"/>
    </source>
</evidence>
<evidence type="ECO:0000256" key="8">
    <source>
        <dbReference type="ARBA" id="ARBA00022960"/>
    </source>
</evidence>
<comment type="subcellular location">
    <subcellularLocation>
        <location evidence="1 17">Cell membrane</location>
        <topology evidence="1 17">Multi-pass membrane protein</topology>
    </subcellularLocation>
</comment>
<keyword evidence="5 17" id="KW-1003">Cell membrane</keyword>
<comment type="similarity">
    <text evidence="2 17">Belongs to the UppP family.</text>
</comment>
<evidence type="ECO:0000256" key="2">
    <source>
        <dbReference type="ARBA" id="ARBA00010621"/>
    </source>
</evidence>
<protein>
    <recommendedName>
        <fullName evidence="4 17">Undecaprenyl-diphosphatase</fullName>
        <ecNumber evidence="3 17">3.6.1.27</ecNumber>
    </recommendedName>
    <alternativeName>
        <fullName evidence="15 17">Bacitracin resistance protein</fullName>
    </alternativeName>
    <alternativeName>
        <fullName evidence="14 17">Undecaprenyl pyrophosphate phosphatase</fullName>
    </alternativeName>
</protein>
<evidence type="ECO:0000256" key="1">
    <source>
        <dbReference type="ARBA" id="ARBA00004651"/>
    </source>
</evidence>
<evidence type="ECO:0000256" key="12">
    <source>
        <dbReference type="ARBA" id="ARBA00023251"/>
    </source>
</evidence>
<feature type="transmembrane region" description="Helical" evidence="17">
    <location>
        <begin position="134"/>
        <end position="151"/>
    </location>
</feature>
<dbReference type="GO" id="GO:0008360">
    <property type="term" value="P:regulation of cell shape"/>
    <property type="evidence" value="ECO:0007669"/>
    <property type="project" value="UniProtKB-KW"/>
</dbReference>
<evidence type="ECO:0000256" key="4">
    <source>
        <dbReference type="ARBA" id="ARBA00021581"/>
    </source>
</evidence>
<dbReference type="NCBIfam" id="NF001392">
    <property type="entry name" value="PRK00281.2-1"/>
    <property type="match status" value="1"/>
</dbReference>
<evidence type="ECO:0000256" key="14">
    <source>
        <dbReference type="ARBA" id="ARBA00032707"/>
    </source>
</evidence>
<dbReference type="Proteomes" id="UP000424462">
    <property type="component" value="Chromosome"/>
</dbReference>
<dbReference type="EC" id="3.6.1.27" evidence="3 17"/>
<feature type="transmembrane region" description="Helical" evidence="17">
    <location>
        <begin position="207"/>
        <end position="225"/>
    </location>
</feature>
<feature type="transmembrane region" description="Helical" evidence="17">
    <location>
        <begin position="273"/>
        <end position="292"/>
    </location>
</feature>
<dbReference type="KEGG" id="cok:COCCU_07460"/>
<evidence type="ECO:0000256" key="9">
    <source>
        <dbReference type="ARBA" id="ARBA00022984"/>
    </source>
</evidence>
<evidence type="ECO:0000256" key="11">
    <source>
        <dbReference type="ARBA" id="ARBA00023136"/>
    </source>
</evidence>
<dbReference type="AlphaFoldDB" id="A0A6B8W935"/>
<keyword evidence="13 17" id="KW-0961">Cell wall biogenesis/degradation</keyword>
<evidence type="ECO:0000256" key="17">
    <source>
        <dbReference type="HAMAP-Rule" id="MF_01006"/>
    </source>
</evidence>
<gene>
    <name evidence="17 18" type="primary">uppP</name>
    <name evidence="18" type="ORF">COCCU_07460</name>
</gene>
<evidence type="ECO:0000256" key="13">
    <source>
        <dbReference type="ARBA" id="ARBA00023316"/>
    </source>
</evidence>
<dbReference type="GO" id="GO:0071555">
    <property type="term" value="P:cell wall organization"/>
    <property type="evidence" value="ECO:0007669"/>
    <property type="project" value="UniProtKB-KW"/>
</dbReference>
<organism evidence="18 19">
    <name type="scientific">Corynebacterium occultum</name>
    <dbReference type="NCBI Taxonomy" id="2675219"/>
    <lineage>
        <taxon>Bacteria</taxon>
        <taxon>Bacillati</taxon>
        <taxon>Actinomycetota</taxon>
        <taxon>Actinomycetes</taxon>
        <taxon>Mycobacteriales</taxon>
        <taxon>Corynebacteriaceae</taxon>
        <taxon>Corynebacterium</taxon>
    </lineage>
</organism>
<reference evidence="18 19" key="1">
    <citation type="submission" date="2019-11" db="EMBL/GenBank/DDBJ databases">
        <title>Complete genome sequence of Corynebacterium kalinowskii 1959, a novel Corynebacterium species isolated from soil of a small paddock in Vilsendorf, Germany.</title>
        <authorList>
            <person name="Schaffert L."/>
            <person name="Ruwe M."/>
            <person name="Milse J."/>
            <person name="Hanuschka K."/>
            <person name="Ortseifen V."/>
            <person name="Droste J."/>
            <person name="Brandt D."/>
            <person name="Schlueter L."/>
            <person name="Kutter Y."/>
            <person name="Vinke S."/>
            <person name="Viehoefer P."/>
            <person name="Jacob L."/>
            <person name="Luebke N.-C."/>
            <person name="Schulte-Berndt E."/>
            <person name="Hain C."/>
            <person name="Linder M."/>
            <person name="Schmidt P."/>
            <person name="Wollenschlaeger L."/>
            <person name="Luttermann T."/>
            <person name="Thieme E."/>
            <person name="Hassa J."/>
            <person name="Haak M."/>
            <person name="Wittchen M."/>
            <person name="Mentz A."/>
            <person name="Persicke M."/>
            <person name="Busche T."/>
            <person name="Ruckert C."/>
        </authorList>
    </citation>
    <scope>NUCLEOTIDE SEQUENCE [LARGE SCALE GENOMIC DNA]</scope>
    <source>
        <strain evidence="18 19">2039</strain>
    </source>
</reference>
<feature type="transmembrane region" description="Helical" evidence="17">
    <location>
        <begin position="237"/>
        <end position="261"/>
    </location>
</feature>
<sequence>MNDLTTLAQSTTDAASAGEMTWLQTIVLSIVQGLTEFLPVSSSGHLRIVSELFWGVDAGASFTAVVQLGTELAVLVFFAKDIWRIMTAWFRGLFNKQARNFDYRMGWMVIVGSIPIGVIGLLFQDMIRDGLRNLWITASVLVLFSFVFIIAEKVGKKERDFEDLTMKDALIMGFAQCLALIPGVSRSGGTISAGLFTGLNREVATRFSFLLAIPAVLASGLYSLPDALSGEAGGQMASIPMLLVGILICFVLGYACIAWLLKFVSNHSFAWFAAYRIPVGLLVMLLLATGVLSPM</sequence>
<dbReference type="HAMAP" id="MF_01006">
    <property type="entry name" value="Undec_diphosphatase"/>
    <property type="match status" value="1"/>
</dbReference>
<dbReference type="GO" id="GO:0046677">
    <property type="term" value="P:response to antibiotic"/>
    <property type="evidence" value="ECO:0007669"/>
    <property type="project" value="UniProtKB-UniRule"/>
</dbReference>
<dbReference type="PANTHER" id="PTHR30622:SF4">
    <property type="entry name" value="UNDECAPRENYL-DIPHOSPHATASE"/>
    <property type="match status" value="1"/>
</dbReference>
<comment type="function">
    <text evidence="17">Catalyzes the dephosphorylation of undecaprenyl diphosphate (UPP). Confers resistance to bacitracin.</text>
</comment>
<comment type="catalytic activity">
    <reaction evidence="16 17">
        <text>di-trans,octa-cis-undecaprenyl diphosphate + H2O = di-trans,octa-cis-undecaprenyl phosphate + phosphate + H(+)</text>
        <dbReference type="Rhea" id="RHEA:28094"/>
        <dbReference type="ChEBI" id="CHEBI:15377"/>
        <dbReference type="ChEBI" id="CHEBI:15378"/>
        <dbReference type="ChEBI" id="CHEBI:43474"/>
        <dbReference type="ChEBI" id="CHEBI:58405"/>
        <dbReference type="ChEBI" id="CHEBI:60392"/>
        <dbReference type="EC" id="3.6.1.27"/>
    </reaction>
</comment>
<keyword evidence="7 17" id="KW-0378">Hydrolase</keyword>
<evidence type="ECO:0000313" key="18">
    <source>
        <dbReference type="EMBL" id="QGU07426.1"/>
    </source>
</evidence>
<evidence type="ECO:0000256" key="7">
    <source>
        <dbReference type="ARBA" id="ARBA00022801"/>
    </source>
</evidence>
<keyword evidence="11 17" id="KW-0472">Membrane</keyword>
<evidence type="ECO:0000256" key="15">
    <source>
        <dbReference type="ARBA" id="ARBA00032932"/>
    </source>
</evidence>
<evidence type="ECO:0000313" key="19">
    <source>
        <dbReference type="Proteomes" id="UP000424462"/>
    </source>
</evidence>
<keyword evidence="8 17" id="KW-0133">Cell shape</keyword>
<dbReference type="NCBIfam" id="TIGR00753">
    <property type="entry name" value="undec_PP_bacA"/>
    <property type="match status" value="1"/>
</dbReference>
<dbReference type="GO" id="GO:0009252">
    <property type="term" value="P:peptidoglycan biosynthetic process"/>
    <property type="evidence" value="ECO:0007669"/>
    <property type="project" value="UniProtKB-KW"/>
</dbReference>
<feature type="transmembrane region" description="Helical" evidence="17">
    <location>
        <begin position="105"/>
        <end position="122"/>
    </location>
</feature>
<name>A0A6B8W935_9CORY</name>
<proteinExistence type="inferred from homology"/>
<evidence type="ECO:0000256" key="3">
    <source>
        <dbReference type="ARBA" id="ARBA00012374"/>
    </source>
</evidence>
<dbReference type="EMBL" id="CP046455">
    <property type="protein sequence ID" value="QGU07426.1"/>
    <property type="molecule type" value="Genomic_DNA"/>
</dbReference>
<evidence type="ECO:0000256" key="10">
    <source>
        <dbReference type="ARBA" id="ARBA00022989"/>
    </source>
</evidence>
<evidence type="ECO:0000256" key="5">
    <source>
        <dbReference type="ARBA" id="ARBA00022475"/>
    </source>
</evidence>
<keyword evidence="12 17" id="KW-0046">Antibiotic resistance</keyword>
<dbReference type="InterPro" id="IPR003824">
    <property type="entry name" value="UppP"/>
</dbReference>
<keyword evidence="19" id="KW-1185">Reference proteome</keyword>
<accession>A0A6B8W935</accession>
<comment type="miscellaneous">
    <text evidence="17">Bacitracin is thought to be involved in the inhibition of peptidoglycan synthesis by sequestering undecaprenyl diphosphate, thereby reducing the pool of lipid carrier available.</text>
</comment>
<evidence type="ECO:0000256" key="6">
    <source>
        <dbReference type="ARBA" id="ARBA00022692"/>
    </source>
</evidence>
<keyword evidence="6 17" id="KW-0812">Transmembrane</keyword>
<keyword evidence="9 17" id="KW-0573">Peptidoglycan synthesis</keyword>
<dbReference type="GO" id="GO:0050380">
    <property type="term" value="F:undecaprenyl-diphosphatase activity"/>
    <property type="evidence" value="ECO:0007669"/>
    <property type="project" value="UniProtKB-UniRule"/>
</dbReference>
<dbReference type="Pfam" id="PF02673">
    <property type="entry name" value="BacA"/>
    <property type="match status" value="1"/>
</dbReference>
<dbReference type="GO" id="GO:0005886">
    <property type="term" value="C:plasma membrane"/>
    <property type="evidence" value="ECO:0007669"/>
    <property type="project" value="UniProtKB-SubCell"/>
</dbReference>
<dbReference type="PANTHER" id="PTHR30622">
    <property type="entry name" value="UNDECAPRENYL-DIPHOSPHATASE"/>
    <property type="match status" value="1"/>
</dbReference>
<keyword evidence="10 17" id="KW-1133">Transmembrane helix</keyword>